<keyword evidence="2" id="KW-1185">Reference proteome</keyword>
<dbReference type="KEGG" id="lau:G293_00015"/>
<protein>
    <submittedName>
        <fullName evidence="1">Uncharacterized protein</fullName>
    </submittedName>
</protein>
<dbReference type="EMBL" id="CP004021">
    <property type="protein sequence ID" value="AKK19667.1"/>
    <property type="molecule type" value="Genomic_DNA"/>
</dbReference>
<dbReference type="AlphaFoldDB" id="A0A0G3I7H9"/>
<evidence type="ECO:0000313" key="2">
    <source>
        <dbReference type="Proteomes" id="UP000035503"/>
    </source>
</evidence>
<reference evidence="1 2" key="1">
    <citation type="journal article" date="2015" name="Genome Announc.">
        <title>Complete Genome Sequence of 'Candidatus Liberibacter africanus,' a Bacterium Associated with Citrus Huanglongbing.</title>
        <authorList>
            <person name="Lin H."/>
            <person name="Pietersen G."/>
            <person name="Han C."/>
            <person name="Read D.A."/>
            <person name="Lou B."/>
            <person name="Gupta G."/>
            <person name="Civerolo E.L."/>
        </authorList>
    </citation>
    <scope>NUCLEOTIDE SEQUENCE [LARGE SCALE GENOMIC DNA]</scope>
    <source>
        <strain evidence="1 2">PTSAPSY</strain>
    </source>
</reference>
<accession>A0A0G3I7H9</accession>
<dbReference type="PATRIC" id="fig|1277257.4.peg.3"/>
<organism evidence="1 2">
    <name type="scientific">Candidatus Liberibacter africanus PTSAPSY</name>
    <dbReference type="NCBI Taxonomy" id="1277257"/>
    <lineage>
        <taxon>Bacteria</taxon>
        <taxon>Pseudomonadati</taxon>
        <taxon>Pseudomonadota</taxon>
        <taxon>Alphaproteobacteria</taxon>
        <taxon>Hyphomicrobiales</taxon>
        <taxon>Rhizobiaceae</taxon>
        <taxon>Liberibacter</taxon>
    </lineage>
</organism>
<dbReference type="Proteomes" id="UP000035503">
    <property type="component" value="Chromosome"/>
</dbReference>
<gene>
    <name evidence="1" type="ORF">G293_00015</name>
</gene>
<name>A0A0G3I7H9_LIBAF</name>
<sequence length="42" mass="4990">MKTQRRITSGKGDFRESATENIPPLNLKVRVKWWGKSSPRFW</sequence>
<proteinExistence type="predicted"/>
<dbReference type="AntiFam" id="ANF00047">
    <property type="entry name" value="Overlaps RNaseP, same strand"/>
</dbReference>
<evidence type="ECO:0000313" key="1">
    <source>
        <dbReference type="EMBL" id="AKK19667.1"/>
    </source>
</evidence>